<dbReference type="NCBIfam" id="TIGR00080">
    <property type="entry name" value="pimt"/>
    <property type="match status" value="1"/>
</dbReference>
<dbReference type="RefSeq" id="WP_207290656.1">
    <property type="nucleotide sequence ID" value="NZ_CP071462.1"/>
</dbReference>
<keyword evidence="12" id="KW-1185">Reference proteome</keyword>
<evidence type="ECO:0000313" key="12">
    <source>
        <dbReference type="Proteomes" id="UP000663203"/>
    </source>
</evidence>
<evidence type="ECO:0000256" key="6">
    <source>
        <dbReference type="ARBA" id="ARBA00022691"/>
    </source>
</evidence>
<keyword evidence="4 9" id="KW-0489">Methyltransferase</keyword>
<dbReference type="GO" id="GO:0005737">
    <property type="term" value="C:cytoplasm"/>
    <property type="evidence" value="ECO:0007669"/>
    <property type="project" value="UniProtKB-SubCell"/>
</dbReference>
<feature type="region of interest" description="Disordered" evidence="10">
    <location>
        <begin position="1"/>
        <end position="23"/>
    </location>
</feature>
<gene>
    <name evidence="9" type="primary">pcm</name>
    <name evidence="11" type="ORF">J0X25_08265</name>
</gene>
<evidence type="ECO:0000256" key="9">
    <source>
        <dbReference type="HAMAP-Rule" id="MF_00090"/>
    </source>
</evidence>
<evidence type="ECO:0000256" key="7">
    <source>
        <dbReference type="ARBA" id="ARBA00025330"/>
    </source>
</evidence>
<dbReference type="GeneID" id="63187292"/>
<evidence type="ECO:0000256" key="8">
    <source>
        <dbReference type="ARBA" id="ARBA00029295"/>
    </source>
</evidence>
<feature type="active site" evidence="9">
    <location>
        <position position="74"/>
    </location>
</feature>
<comment type="subcellular location">
    <subcellularLocation>
        <location evidence="1 9">Cytoplasm</location>
    </subcellularLocation>
</comment>
<dbReference type="GO" id="GO:0004719">
    <property type="term" value="F:protein-L-isoaspartate (D-aspartate) O-methyltransferase activity"/>
    <property type="evidence" value="ECO:0007669"/>
    <property type="project" value="UniProtKB-UniRule"/>
</dbReference>
<keyword evidence="3 9" id="KW-0963">Cytoplasm</keyword>
<dbReference type="InterPro" id="IPR000682">
    <property type="entry name" value="PCMT"/>
</dbReference>
<comment type="function">
    <text evidence="7 9">Catalyzes the methyl esterification of L-isoaspartyl residues in peptides and proteins that result from spontaneous decomposition of normal L-aspartyl and L-asparaginyl residues. It plays a role in the repair and/or degradation of damaged proteins.</text>
</comment>
<keyword evidence="5 9" id="KW-0808">Transferase</keyword>
<dbReference type="KEGG" id="hakz:J0X25_08265"/>
<dbReference type="InterPro" id="IPR029063">
    <property type="entry name" value="SAM-dependent_MTases_sf"/>
</dbReference>
<sequence length="222" mass="24282">MFGNFGSSSGPGPDPDDFEAAREQMIRTVAPRVDDDRVLEAMESVPRHAFVPSNRRDSAYEDRPLPIGDGQTISAPHMVAIMADELDLEDDEDVLEIGTGRGYHAAVTAEIVGEENVYTVEYGEELAERARERLADVGYEGIAVRTGDGREGWAEHAPYDAAYFTCAAPDFPDSVVEQVRSGGRLLAPIGSRTQTLVEATKRDDGRLERTDHGGVRFVELRG</sequence>
<dbReference type="FunFam" id="3.40.50.150:FF:000010">
    <property type="entry name" value="Protein-L-isoaspartate O-methyltransferase"/>
    <property type="match status" value="1"/>
</dbReference>
<dbReference type="GO" id="GO:0032259">
    <property type="term" value="P:methylation"/>
    <property type="evidence" value="ECO:0007669"/>
    <property type="project" value="UniProtKB-KW"/>
</dbReference>
<dbReference type="CDD" id="cd02440">
    <property type="entry name" value="AdoMet_MTases"/>
    <property type="match status" value="1"/>
</dbReference>
<dbReference type="NCBIfam" id="NF001453">
    <property type="entry name" value="PRK00312.1"/>
    <property type="match status" value="1"/>
</dbReference>
<comment type="similarity">
    <text evidence="2 9">Belongs to the methyltransferase superfamily. L-isoaspartyl/D-aspartyl protein methyltransferase family.</text>
</comment>
<evidence type="ECO:0000256" key="4">
    <source>
        <dbReference type="ARBA" id="ARBA00022603"/>
    </source>
</evidence>
<protein>
    <recommendedName>
        <fullName evidence="9">Protein-L-isoaspartate O-methyltransferase</fullName>
        <ecNumber evidence="9">2.1.1.77</ecNumber>
    </recommendedName>
    <alternativeName>
        <fullName evidence="9">L-isoaspartyl protein carboxyl methyltransferase</fullName>
    </alternativeName>
    <alternativeName>
        <fullName evidence="9">Protein L-isoaspartyl methyltransferase</fullName>
    </alternativeName>
    <alternativeName>
        <fullName evidence="9">Protein-beta-aspartate methyltransferase</fullName>
        <shortName evidence="9">PIMT</shortName>
    </alternativeName>
</protein>
<evidence type="ECO:0000256" key="5">
    <source>
        <dbReference type="ARBA" id="ARBA00022679"/>
    </source>
</evidence>
<dbReference type="EC" id="2.1.1.77" evidence="9"/>
<evidence type="ECO:0000256" key="10">
    <source>
        <dbReference type="SAM" id="MobiDB-lite"/>
    </source>
</evidence>
<dbReference type="GO" id="GO:0030091">
    <property type="term" value="P:protein repair"/>
    <property type="evidence" value="ECO:0007669"/>
    <property type="project" value="UniProtKB-UniRule"/>
</dbReference>
<dbReference type="AlphaFoldDB" id="A0A8A2VJR0"/>
<dbReference type="PANTHER" id="PTHR11579">
    <property type="entry name" value="PROTEIN-L-ISOASPARTATE O-METHYLTRANSFERASE"/>
    <property type="match status" value="1"/>
</dbReference>
<accession>A0A8A2VJR0</accession>
<dbReference type="HAMAP" id="MF_00090">
    <property type="entry name" value="PIMT"/>
    <property type="match status" value="1"/>
</dbReference>
<evidence type="ECO:0000313" key="11">
    <source>
        <dbReference type="EMBL" id="QSX00941.1"/>
    </source>
</evidence>
<dbReference type="Gene3D" id="3.40.50.150">
    <property type="entry name" value="Vaccinia Virus protein VP39"/>
    <property type="match status" value="1"/>
</dbReference>
<dbReference type="PANTHER" id="PTHR11579:SF0">
    <property type="entry name" value="PROTEIN-L-ISOASPARTATE(D-ASPARTATE) O-METHYLTRANSFERASE"/>
    <property type="match status" value="1"/>
</dbReference>
<dbReference type="EMBL" id="CP071462">
    <property type="protein sequence ID" value="QSX00941.1"/>
    <property type="molecule type" value="Genomic_DNA"/>
</dbReference>
<evidence type="ECO:0000256" key="3">
    <source>
        <dbReference type="ARBA" id="ARBA00022490"/>
    </source>
</evidence>
<keyword evidence="6 9" id="KW-0949">S-adenosyl-L-methionine</keyword>
<dbReference type="Pfam" id="PF01135">
    <property type="entry name" value="PCMT"/>
    <property type="match status" value="1"/>
</dbReference>
<organism evidence="11 12">
    <name type="scientific">Haloterrigena alkaliphila</name>
    <dbReference type="NCBI Taxonomy" id="2816475"/>
    <lineage>
        <taxon>Archaea</taxon>
        <taxon>Methanobacteriati</taxon>
        <taxon>Methanobacteriota</taxon>
        <taxon>Stenosarchaea group</taxon>
        <taxon>Halobacteria</taxon>
        <taxon>Halobacteriales</taxon>
        <taxon>Natrialbaceae</taxon>
        <taxon>Haloterrigena</taxon>
    </lineage>
</organism>
<comment type="catalytic activity">
    <reaction evidence="8 9">
        <text>[protein]-L-isoaspartate + S-adenosyl-L-methionine = [protein]-L-isoaspartate alpha-methyl ester + S-adenosyl-L-homocysteine</text>
        <dbReference type="Rhea" id="RHEA:12705"/>
        <dbReference type="Rhea" id="RHEA-COMP:12143"/>
        <dbReference type="Rhea" id="RHEA-COMP:12144"/>
        <dbReference type="ChEBI" id="CHEBI:57856"/>
        <dbReference type="ChEBI" id="CHEBI:59789"/>
        <dbReference type="ChEBI" id="CHEBI:90596"/>
        <dbReference type="ChEBI" id="CHEBI:90598"/>
        <dbReference type="EC" id="2.1.1.77"/>
    </reaction>
</comment>
<dbReference type="Proteomes" id="UP000663203">
    <property type="component" value="Chromosome"/>
</dbReference>
<feature type="compositionally biased region" description="Low complexity" evidence="10">
    <location>
        <begin position="1"/>
        <end position="11"/>
    </location>
</feature>
<reference evidence="11 12" key="1">
    <citation type="submission" date="2021-03" db="EMBL/GenBank/DDBJ databases">
        <title>Haloterrigena longa sp. nov. and Haloterrigena limicola sp. nov., extremely halophilic archaea isolated from a salt lake.</title>
        <authorList>
            <person name="Henglin C."/>
        </authorList>
    </citation>
    <scope>NUCLEOTIDE SEQUENCE [LARGE SCALE GENOMIC DNA]</scope>
    <source>
        <strain evidence="11 12">KZCA68</strain>
    </source>
</reference>
<evidence type="ECO:0000256" key="2">
    <source>
        <dbReference type="ARBA" id="ARBA00005369"/>
    </source>
</evidence>
<evidence type="ECO:0000256" key="1">
    <source>
        <dbReference type="ARBA" id="ARBA00004496"/>
    </source>
</evidence>
<name>A0A8A2VJR0_9EURY</name>
<dbReference type="SUPFAM" id="SSF53335">
    <property type="entry name" value="S-adenosyl-L-methionine-dependent methyltransferases"/>
    <property type="match status" value="1"/>
</dbReference>
<proteinExistence type="inferred from homology"/>